<gene>
    <name evidence="5" type="ORF">ACFPQ3_04355</name>
</gene>
<dbReference type="RefSeq" id="WP_156805704.1">
    <property type="nucleotide sequence ID" value="NZ_JBHSOJ010000016.1"/>
</dbReference>
<evidence type="ECO:0000256" key="2">
    <source>
        <dbReference type="ARBA" id="ARBA00023125"/>
    </source>
</evidence>
<accession>A0ABW0UF03</accession>
<protein>
    <submittedName>
        <fullName evidence="5">Helix-turn-helix domain-containing protein</fullName>
    </submittedName>
</protein>
<name>A0ABW0UF03_9STRE</name>
<evidence type="ECO:0000259" key="4">
    <source>
        <dbReference type="PROSITE" id="PS01124"/>
    </source>
</evidence>
<dbReference type="Gene3D" id="1.10.10.60">
    <property type="entry name" value="Homeodomain-like"/>
    <property type="match status" value="2"/>
</dbReference>
<dbReference type="InterPro" id="IPR018060">
    <property type="entry name" value="HTH_AraC"/>
</dbReference>
<evidence type="ECO:0000313" key="6">
    <source>
        <dbReference type="Proteomes" id="UP001596110"/>
    </source>
</evidence>
<dbReference type="SUPFAM" id="SSF51215">
    <property type="entry name" value="Regulatory protein AraC"/>
    <property type="match status" value="1"/>
</dbReference>
<dbReference type="InterPro" id="IPR020449">
    <property type="entry name" value="Tscrpt_reg_AraC-type_HTH"/>
</dbReference>
<dbReference type="Proteomes" id="UP001596110">
    <property type="component" value="Unassembled WGS sequence"/>
</dbReference>
<keyword evidence="1" id="KW-0805">Transcription regulation</keyword>
<evidence type="ECO:0000256" key="3">
    <source>
        <dbReference type="ARBA" id="ARBA00023163"/>
    </source>
</evidence>
<dbReference type="PANTHER" id="PTHR43280">
    <property type="entry name" value="ARAC-FAMILY TRANSCRIPTIONAL REGULATOR"/>
    <property type="match status" value="1"/>
</dbReference>
<dbReference type="PANTHER" id="PTHR43280:SF2">
    <property type="entry name" value="HTH-TYPE TRANSCRIPTIONAL REGULATOR EXSA"/>
    <property type="match status" value="1"/>
</dbReference>
<dbReference type="EMBL" id="JBHSOJ010000016">
    <property type="protein sequence ID" value="MFC5630835.1"/>
    <property type="molecule type" value="Genomic_DNA"/>
</dbReference>
<dbReference type="SMART" id="SM00342">
    <property type="entry name" value="HTH_ARAC"/>
    <property type="match status" value="1"/>
</dbReference>
<keyword evidence="6" id="KW-1185">Reference proteome</keyword>
<evidence type="ECO:0000313" key="5">
    <source>
        <dbReference type="EMBL" id="MFC5630835.1"/>
    </source>
</evidence>
<keyword evidence="3" id="KW-0804">Transcription</keyword>
<dbReference type="Pfam" id="PF12833">
    <property type="entry name" value="HTH_18"/>
    <property type="match status" value="1"/>
</dbReference>
<dbReference type="InterPro" id="IPR037923">
    <property type="entry name" value="HTH-like"/>
</dbReference>
<dbReference type="PROSITE" id="PS01124">
    <property type="entry name" value="HTH_ARAC_FAMILY_2"/>
    <property type="match status" value="1"/>
</dbReference>
<keyword evidence="2" id="KW-0238">DNA-binding</keyword>
<dbReference type="Pfam" id="PF02311">
    <property type="entry name" value="AraC_binding"/>
    <property type="match status" value="1"/>
</dbReference>
<dbReference type="InterPro" id="IPR009057">
    <property type="entry name" value="Homeodomain-like_sf"/>
</dbReference>
<feature type="domain" description="HTH araC/xylS-type" evidence="4">
    <location>
        <begin position="232"/>
        <end position="329"/>
    </location>
</feature>
<dbReference type="PRINTS" id="PR00032">
    <property type="entry name" value="HTHARAC"/>
</dbReference>
<dbReference type="InterPro" id="IPR014710">
    <property type="entry name" value="RmlC-like_jellyroll"/>
</dbReference>
<dbReference type="Gene3D" id="2.60.120.10">
    <property type="entry name" value="Jelly Rolls"/>
    <property type="match status" value="1"/>
</dbReference>
<evidence type="ECO:0000256" key="1">
    <source>
        <dbReference type="ARBA" id="ARBA00023015"/>
    </source>
</evidence>
<sequence length="334" mass="39195">MDFNQLEKVLLEITQSEHRYLNHETPDYLKKQTLIPHSNNVFQFQYSKNFNKQPGNPVDFFIRKQSRFTPVPNHVTDAIELNYVYRGQSLHYINDKEILLNEGDLILIDTNATHAVNSADFNDIIISININPDYFRKHFLNRQQNRSALSQFLFQAISDSQNHNQYLLFRKQHSSHLRLLFQQLLCEVYDPQVLNRMVLNHYFQLILLELIRSFSVEANGTSDDSHKQQLTLDILSYLSTHYANTSLESCAEYFGYNSSYFSSLVKSYTGQTFKTLLQNSRLEASIPFLLNSKQPIRDIALEVGFSNLNQFYKLFKDKYHQTPADFRRQNKHSG</sequence>
<proteinExistence type="predicted"/>
<dbReference type="SUPFAM" id="SSF46689">
    <property type="entry name" value="Homeodomain-like"/>
    <property type="match status" value="1"/>
</dbReference>
<organism evidence="5 6">
    <name type="scientific">Streptococcus caledonicus</name>
    <dbReference type="NCBI Taxonomy" id="2614158"/>
    <lineage>
        <taxon>Bacteria</taxon>
        <taxon>Bacillati</taxon>
        <taxon>Bacillota</taxon>
        <taxon>Bacilli</taxon>
        <taxon>Lactobacillales</taxon>
        <taxon>Streptococcaceae</taxon>
        <taxon>Streptococcus</taxon>
    </lineage>
</organism>
<dbReference type="InterPro" id="IPR003313">
    <property type="entry name" value="AraC-bd"/>
</dbReference>
<reference evidence="6" key="1">
    <citation type="journal article" date="2019" name="Int. J. Syst. Evol. Microbiol.">
        <title>The Global Catalogue of Microorganisms (GCM) 10K type strain sequencing project: providing services to taxonomists for standard genome sequencing and annotation.</title>
        <authorList>
            <consortium name="The Broad Institute Genomics Platform"/>
            <consortium name="The Broad Institute Genome Sequencing Center for Infectious Disease"/>
            <person name="Wu L."/>
            <person name="Ma J."/>
        </authorList>
    </citation>
    <scope>NUCLEOTIDE SEQUENCE [LARGE SCALE GENOMIC DNA]</scope>
    <source>
        <strain evidence="6">DT43</strain>
    </source>
</reference>
<comment type="caution">
    <text evidence="5">The sequence shown here is derived from an EMBL/GenBank/DDBJ whole genome shotgun (WGS) entry which is preliminary data.</text>
</comment>